<gene>
    <name evidence="1" type="ORF">PVAP13_7KG133055</name>
</gene>
<dbReference type="AlphaFoldDB" id="A0A8T0Q9N4"/>
<dbReference type="Proteomes" id="UP000823388">
    <property type="component" value="Chromosome 7K"/>
</dbReference>
<organism evidence="1 2">
    <name type="scientific">Panicum virgatum</name>
    <name type="common">Blackwell switchgrass</name>
    <dbReference type="NCBI Taxonomy" id="38727"/>
    <lineage>
        <taxon>Eukaryota</taxon>
        <taxon>Viridiplantae</taxon>
        <taxon>Streptophyta</taxon>
        <taxon>Embryophyta</taxon>
        <taxon>Tracheophyta</taxon>
        <taxon>Spermatophyta</taxon>
        <taxon>Magnoliopsida</taxon>
        <taxon>Liliopsida</taxon>
        <taxon>Poales</taxon>
        <taxon>Poaceae</taxon>
        <taxon>PACMAD clade</taxon>
        <taxon>Panicoideae</taxon>
        <taxon>Panicodae</taxon>
        <taxon>Paniceae</taxon>
        <taxon>Panicinae</taxon>
        <taxon>Panicum</taxon>
        <taxon>Panicum sect. Hiantes</taxon>
    </lineage>
</organism>
<keyword evidence="2" id="KW-1185">Reference proteome</keyword>
<proteinExistence type="predicted"/>
<accession>A0A8T0Q9N4</accession>
<dbReference type="EMBL" id="CM029049">
    <property type="protein sequence ID" value="KAG2571571.1"/>
    <property type="molecule type" value="Genomic_DNA"/>
</dbReference>
<evidence type="ECO:0000313" key="1">
    <source>
        <dbReference type="EMBL" id="KAG2571571.1"/>
    </source>
</evidence>
<name>A0A8T0Q9N4_PANVG</name>
<sequence>MIANYPARGPVIVARFSMSNLPELEKRNNFIDHLFGRLTCRNTTWWGSSRLSGCLRSWWRCCCWTRSCSLTWRARLPSCAVVLPRLRCPLFLVFVEWALR</sequence>
<reference evidence="1" key="1">
    <citation type="submission" date="2020-05" db="EMBL/GenBank/DDBJ databases">
        <title>WGS assembly of Panicum virgatum.</title>
        <authorList>
            <person name="Lovell J.T."/>
            <person name="Jenkins J."/>
            <person name="Shu S."/>
            <person name="Juenger T.E."/>
            <person name="Schmutz J."/>
        </authorList>
    </citation>
    <scope>NUCLEOTIDE SEQUENCE</scope>
    <source>
        <strain evidence="1">AP13</strain>
    </source>
</reference>
<comment type="caution">
    <text evidence="1">The sequence shown here is derived from an EMBL/GenBank/DDBJ whole genome shotgun (WGS) entry which is preliminary data.</text>
</comment>
<protein>
    <submittedName>
        <fullName evidence="1">Uncharacterized protein</fullName>
    </submittedName>
</protein>
<evidence type="ECO:0000313" key="2">
    <source>
        <dbReference type="Proteomes" id="UP000823388"/>
    </source>
</evidence>